<name>W5LWF7_LEPOC</name>
<sequence>QLSLLQRRMHKALEEYFKQRSLYSQAGLATFQALSNENSKKIVAIQEDLSKAIQRISAFLHSLTDDSTTT</sequence>
<dbReference type="InParanoid" id="W5LWF7"/>
<proteinExistence type="predicted"/>
<reference evidence="1" key="3">
    <citation type="submission" date="2025-09" db="UniProtKB">
        <authorList>
            <consortium name="Ensembl"/>
        </authorList>
    </citation>
    <scope>IDENTIFICATION</scope>
</reference>
<dbReference type="AlphaFoldDB" id="W5LWF7"/>
<accession>W5LWF7</accession>
<dbReference type="PANTHER" id="PTHR35088:SF1">
    <property type="entry name" value="COILED-COIL DOMAIN-CONTAINING PROTEIN 178"/>
    <property type="match status" value="1"/>
</dbReference>
<protein>
    <submittedName>
        <fullName evidence="1">Si:dkeyp-7a3.1</fullName>
    </submittedName>
</protein>
<dbReference type="Bgee" id="ENSLOCG00000000425">
    <property type="expression patterns" value="Expressed in mesonephros and 12 other cell types or tissues"/>
</dbReference>
<dbReference type="OMA" id="LQRRVHK"/>
<reference evidence="2" key="1">
    <citation type="submission" date="2011-12" db="EMBL/GenBank/DDBJ databases">
        <title>The Draft Genome of Lepisosteus oculatus.</title>
        <authorList>
            <consortium name="The Broad Institute Genome Assembly &amp; Analysis Group"/>
            <consortium name="Computational R&amp;D Group"/>
            <consortium name="and Sequencing Platform"/>
            <person name="Di Palma F."/>
            <person name="Alfoldi J."/>
            <person name="Johnson J."/>
            <person name="Berlin A."/>
            <person name="Gnerre S."/>
            <person name="Jaffe D."/>
            <person name="MacCallum I."/>
            <person name="Young S."/>
            <person name="Walker B.J."/>
            <person name="Lander E.S."/>
            <person name="Lindblad-Toh K."/>
        </authorList>
    </citation>
    <scope>NUCLEOTIDE SEQUENCE [LARGE SCALE GENOMIC DNA]</scope>
</reference>
<reference evidence="1" key="2">
    <citation type="submission" date="2025-08" db="UniProtKB">
        <authorList>
            <consortium name="Ensembl"/>
        </authorList>
    </citation>
    <scope>IDENTIFICATION</scope>
</reference>
<dbReference type="GeneTree" id="ENSGT00940000171212"/>
<dbReference type="HOGENOM" id="CLU_2764476_0_0_1"/>
<dbReference type="Proteomes" id="UP000018468">
    <property type="component" value="Unassembled WGS sequence"/>
</dbReference>
<keyword evidence="2" id="KW-1185">Reference proteome</keyword>
<evidence type="ECO:0000313" key="2">
    <source>
        <dbReference type="Proteomes" id="UP000018468"/>
    </source>
</evidence>
<dbReference type="InterPro" id="IPR038826">
    <property type="entry name" value="CCDC178"/>
</dbReference>
<dbReference type="Ensembl" id="ENSLOCT00000000464.1">
    <property type="protein sequence ID" value="ENSLOCP00000000464.1"/>
    <property type="gene ID" value="ENSLOCG00000000425.1"/>
</dbReference>
<organism evidence="1 2">
    <name type="scientific">Lepisosteus oculatus</name>
    <name type="common">Spotted gar</name>
    <dbReference type="NCBI Taxonomy" id="7918"/>
    <lineage>
        <taxon>Eukaryota</taxon>
        <taxon>Metazoa</taxon>
        <taxon>Chordata</taxon>
        <taxon>Craniata</taxon>
        <taxon>Vertebrata</taxon>
        <taxon>Euteleostomi</taxon>
        <taxon>Actinopterygii</taxon>
        <taxon>Neopterygii</taxon>
        <taxon>Holostei</taxon>
        <taxon>Semionotiformes</taxon>
        <taxon>Lepisosteidae</taxon>
        <taxon>Lepisosteus</taxon>
    </lineage>
</organism>
<dbReference type="eggNOG" id="ENOG502RTUR">
    <property type="taxonomic scope" value="Eukaryota"/>
</dbReference>
<evidence type="ECO:0000313" key="1">
    <source>
        <dbReference type="Ensembl" id="ENSLOCP00000000464.1"/>
    </source>
</evidence>
<dbReference type="PANTHER" id="PTHR35088">
    <property type="entry name" value="COILED-COIL DOMAIN-CONTAINING PROTEIN 178"/>
    <property type="match status" value="1"/>
</dbReference>